<dbReference type="CDD" id="cd03141">
    <property type="entry name" value="GATase1_Hsp31_like"/>
    <property type="match status" value="1"/>
</dbReference>
<feature type="chain" id="PRO_5036966393" description="DJ-1/PfpI domain-containing protein" evidence="4">
    <location>
        <begin position="21"/>
        <end position="370"/>
    </location>
</feature>
<evidence type="ECO:0000256" key="1">
    <source>
        <dbReference type="ARBA" id="ARBA00023016"/>
    </source>
</evidence>
<dbReference type="PANTHER" id="PTHR48094">
    <property type="entry name" value="PROTEIN/NUCLEIC ACID DEGLYCASE DJ-1-RELATED"/>
    <property type="match status" value="1"/>
</dbReference>
<protein>
    <recommendedName>
        <fullName evidence="5">DJ-1/PfpI domain-containing protein</fullName>
    </recommendedName>
</protein>
<feature type="signal peptide" evidence="4">
    <location>
        <begin position="1"/>
        <end position="20"/>
    </location>
</feature>
<dbReference type="RefSeq" id="WP_189403581.1">
    <property type="nucleotide sequence ID" value="NZ_BMXP01000001.1"/>
</dbReference>
<comment type="similarity">
    <text evidence="3">Belongs to the peptidase C56 family. HSP31-like subfamily.</text>
</comment>
<dbReference type="GO" id="GO:0019172">
    <property type="term" value="F:glyoxalase III activity"/>
    <property type="evidence" value="ECO:0007669"/>
    <property type="project" value="TreeGrafter"/>
</dbReference>
<sequence>MRTLRFIFFILVLPLHPAFASQTDTNVLMLISGYGTEEQPQLSYDLEELAQAYLVLHDNGVNIDIATPKGGPVLVKSNKDDLAFIQRFKSVALSQLNNTRASETVDPNHYQGIFIVGGAGAMFDLPSDSATQAMLTRFAAKHKMIAAVCHGPAAIADVRLPDGQHLVAGRQVNAFTNTEEHAFSGEHIAAFPFLVEDKLIENGGIFVHNDPMLPFVVIDENLITAQNPSSVPKAAEALLVKLGITPKPRVPFKDEATMQLVATAKQTGVVAIDIALAKNPDNYDMNYLALYGFYAYALAGEEDKVQELDVMVAIARYFQHPAYESALIKALHEQNQYKQARRYLNAFVERYPSHDQAATLSALLNDNTQR</sequence>
<dbReference type="EMBL" id="BMXP01000001">
    <property type="protein sequence ID" value="GGW76191.1"/>
    <property type="molecule type" value="Genomic_DNA"/>
</dbReference>
<organism evidence="6 7">
    <name type="scientific">Alteromonas halophila</name>
    <dbReference type="NCBI Taxonomy" id="516698"/>
    <lineage>
        <taxon>Bacteria</taxon>
        <taxon>Pseudomonadati</taxon>
        <taxon>Pseudomonadota</taxon>
        <taxon>Gammaproteobacteria</taxon>
        <taxon>Alteromonadales</taxon>
        <taxon>Alteromonadaceae</taxon>
        <taxon>Alteromonas/Salinimonas group</taxon>
        <taxon>Alteromonas</taxon>
    </lineage>
</organism>
<dbReference type="GO" id="GO:0019243">
    <property type="term" value="P:methylglyoxal catabolic process to D-lactate via S-lactoyl-glutathione"/>
    <property type="evidence" value="ECO:0007669"/>
    <property type="project" value="TreeGrafter"/>
</dbReference>
<dbReference type="GO" id="GO:0005737">
    <property type="term" value="C:cytoplasm"/>
    <property type="evidence" value="ECO:0007669"/>
    <property type="project" value="TreeGrafter"/>
</dbReference>
<feature type="domain" description="DJ-1/PfpI" evidence="5">
    <location>
        <begin position="47"/>
        <end position="239"/>
    </location>
</feature>
<evidence type="ECO:0000256" key="2">
    <source>
        <dbReference type="ARBA" id="ARBA00023239"/>
    </source>
</evidence>
<dbReference type="PANTHER" id="PTHR48094:SF11">
    <property type="entry name" value="GLUTATHIONE-INDEPENDENT GLYOXALASE HSP31-RELATED"/>
    <property type="match status" value="1"/>
</dbReference>
<dbReference type="Gene3D" id="3.40.50.880">
    <property type="match status" value="1"/>
</dbReference>
<dbReference type="InterPro" id="IPR050325">
    <property type="entry name" value="Prot/Nucl_acid_deglycase"/>
</dbReference>
<evidence type="ECO:0000313" key="7">
    <source>
        <dbReference type="Proteomes" id="UP000631300"/>
    </source>
</evidence>
<reference evidence="6" key="1">
    <citation type="journal article" date="2014" name="Int. J. Syst. Evol. Microbiol.">
        <title>Complete genome sequence of Corynebacterium casei LMG S-19264T (=DSM 44701T), isolated from a smear-ripened cheese.</title>
        <authorList>
            <consortium name="US DOE Joint Genome Institute (JGI-PGF)"/>
            <person name="Walter F."/>
            <person name="Albersmeier A."/>
            <person name="Kalinowski J."/>
            <person name="Ruckert C."/>
        </authorList>
    </citation>
    <scope>NUCLEOTIDE SEQUENCE</scope>
    <source>
        <strain evidence="6">KCTC 22164</strain>
    </source>
</reference>
<keyword evidence="4" id="KW-0732">Signal</keyword>
<keyword evidence="1" id="KW-0346">Stress response</keyword>
<dbReference type="Proteomes" id="UP000631300">
    <property type="component" value="Unassembled WGS sequence"/>
</dbReference>
<dbReference type="InterPro" id="IPR029062">
    <property type="entry name" value="Class_I_gatase-like"/>
</dbReference>
<evidence type="ECO:0000256" key="4">
    <source>
        <dbReference type="SAM" id="SignalP"/>
    </source>
</evidence>
<comment type="caution">
    <text evidence="6">The sequence shown here is derived from an EMBL/GenBank/DDBJ whole genome shotgun (WGS) entry which is preliminary data.</text>
</comment>
<evidence type="ECO:0000313" key="6">
    <source>
        <dbReference type="EMBL" id="GGW76191.1"/>
    </source>
</evidence>
<dbReference type="AlphaFoldDB" id="A0A918JFG5"/>
<reference evidence="6" key="2">
    <citation type="submission" date="2020-09" db="EMBL/GenBank/DDBJ databases">
        <authorList>
            <person name="Sun Q."/>
            <person name="Kim S."/>
        </authorList>
    </citation>
    <scope>NUCLEOTIDE SEQUENCE</scope>
    <source>
        <strain evidence="6">KCTC 22164</strain>
    </source>
</reference>
<proteinExistence type="inferred from homology"/>
<name>A0A918JFG5_9ALTE</name>
<evidence type="ECO:0000256" key="3">
    <source>
        <dbReference type="ARBA" id="ARBA00038493"/>
    </source>
</evidence>
<accession>A0A918JFG5</accession>
<keyword evidence="2" id="KW-0456">Lyase</keyword>
<dbReference type="Pfam" id="PF01965">
    <property type="entry name" value="DJ-1_PfpI"/>
    <property type="match status" value="1"/>
</dbReference>
<keyword evidence="7" id="KW-1185">Reference proteome</keyword>
<dbReference type="SUPFAM" id="SSF52317">
    <property type="entry name" value="Class I glutamine amidotransferase-like"/>
    <property type="match status" value="1"/>
</dbReference>
<dbReference type="InterPro" id="IPR002818">
    <property type="entry name" value="DJ-1/PfpI"/>
</dbReference>
<evidence type="ECO:0000259" key="5">
    <source>
        <dbReference type="Pfam" id="PF01965"/>
    </source>
</evidence>
<gene>
    <name evidence="6" type="ORF">GCM10007391_05890</name>
</gene>